<dbReference type="Proteomes" id="UP000681720">
    <property type="component" value="Unassembled WGS sequence"/>
</dbReference>
<evidence type="ECO:0000313" key="4">
    <source>
        <dbReference type="EMBL" id="CAF3803856.1"/>
    </source>
</evidence>
<gene>
    <name evidence="3" type="ORF">BYL167_LOCUS2080</name>
    <name evidence="4" type="ORF">GIL414_LOCUS1244</name>
</gene>
<evidence type="ECO:0000313" key="3">
    <source>
        <dbReference type="EMBL" id="CAF3783890.1"/>
    </source>
</evidence>
<feature type="signal peptide" evidence="2">
    <location>
        <begin position="1"/>
        <end position="21"/>
    </location>
</feature>
<organism evidence="3 5">
    <name type="scientific">Rotaria magnacalcarata</name>
    <dbReference type="NCBI Taxonomy" id="392030"/>
    <lineage>
        <taxon>Eukaryota</taxon>
        <taxon>Metazoa</taxon>
        <taxon>Spiralia</taxon>
        <taxon>Gnathifera</taxon>
        <taxon>Rotifera</taxon>
        <taxon>Eurotatoria</taxon>
        <taxon>Bdelloidea</taxon>
        <taxon>Philodinida</taxon>
        <taxon>Philodinidae</taxon>
        <taxon>Rotaria</taxon>
    </lineage>
</organism>
<evidence type="ECO:0000313" key="5">
    <source>
        <dbReference type="Proteomes" id="UP000681967"/>
    </source>
</evidence>
<feature type="chain" id="PRO_5036273642" evidence="2">
    <location>
        <begin position="22"/>
        <end position="119"/>
    </location>
</feature>
<comment type="caution">
    <text evidence="3">The sequence shown here is derived from an EMBL/GenBank/DDBJ whole genome shotgun (WGS) entry which is preliminary data.</text>
</comment>
<evidence type="ECO:0000256" key="2">
    <source>
        <dbReference type="SAM" id="SignalP"/>
    </source>
</evidence>
<dbReference type="EMBL" id="CAJOBJ010000198">
    <property type="protein sequence ID" value="CAF3803856.1"/>
    <property type="molecule type" value="Genomic_DNA"/>
</dbReference>
<dbReference type="EMBL" id="CAJOBH010000346">
    <property type="protein sequence ID" value="CAF3783890.1"/>
    <property type="molecule type" value="Genomic_DNA"/>
</dbReference>
<sequence>MVVLNFIFVVLDAEFCAESNGVILEGGCPSKSGTLPGNTAFSENLVKNLILNSTQPFPEPTQLKRRIVAGITSTRFSDKAVCPGKVPDFDRQPPSKITPFDAAQHSASNTTKMKFNTTI</sequence>
<proteinExistence type="predicted"/>
<keyword evidence="2" id="KW-0732">Signal</keyword>
<protein>
    <submittedName>
        <fullName evidence="3">Uncharacterized protein</fullName>
    </submittedName>
</protein>
<accession>A0A8S2IWQ8</accession>
<dbReference type="Proteomes" id="UP000681967">
    <property type="component" value="Unassembled WGS sequence"/>
</dbReference>
<feature type="region of interest" description="Disordered" evidence="1">
    <location>
        <begin position="83"/>
        <end position="105"/>
    </location>
</feature>
<evidence type="ECO:0000256" key="1">
    <source>
        <dbReference type="SAM" id="MobiDB-lite"/>
    </source>
</evidence>
<name>A0A8S2IWQ8_9BILA</name>
<reference evidence="3" key="1">
    <citation type="submission" date="2021-02" db="EMBL/GenBank/DDBJ databases">
        <authorList>
            <person name="Nowell W R."/>
        </authorList>
    </citation>
    <scope>NUCLEOTIDE SEQUENCE</scope>
</reference>
<dbReference type="AlphaFoldDB" id="A0A8S2IWQ8"/>